<dbReference type="AlphaFoldDB" id="A0A0R1J6F7"/>
<dbReference type="RefSeq" id="WP_057766626.1">
    <property type="nucleotide sequence ID" value="NZ_AZDG01000018.1"/>
</dbReference>
<dbReference type="InterPro" id="IPR047057">
    <property type="entry name" value="MerR_fam"/>
</dbReference>
<protein>
    <submittedName>
        <fullName evidence="5">Transcriptional regulator</fullName>
    </submittedName>
</protein>
<evidence type="ECO:0000256" key="2">
    <source>
        <dbReference type="SAM" id="Coils"/>
    </source>
</evidence>
<dbReference type="SUPFAM" id="SSF46955">
    <property type="entry name" value="Putative DNA-binding domain"/>
    <property type="match status" value="1"/>
</dbReference>
<accession>A0A0R1J6F7</accession>
<dbReference type="InterPro" id="IPR009061">
    <property type="entry name" value="DNA-bd_dom_put_sf"/>
</dbReference>
<dbReference type="PROSITE" id="PS50937">
    <property type="entry name" value="HTH_MERR_2"/>
    <property type="match status" value="1"/>
</dbReference>
<dbReference type="InterPro" id="IPR000551">
    <property type="entry name" value="MerR-type_HTH_dom"/>
</dbReference>
<feature type="coiled-coil region" evidence="2">
    <location>
        <begin position="75"/>
        <end position="106"/>
    </location>
</feature>
<evidence type="ECO:0000313" key="5">
    <source>
        <dbReference type="EMBL" id="KRK64017.1"/>
    </source>
</evidence>
<dbReference type="PRINTS" id="PR00040">
    <property type="entry name" value="HTHMERR"/>
</dbReference>
<dbReference type="PANTHER" id="PTHR30204:SF96">
    <property type="entry name" value="CHROMOSOME-ANCHORING PROTEIN RACA"/>
    <property type="match status" value="1"/>
</dbReference>
<keyword evidence="1" id="KW-0238">DNA-binding</keyword>
<dbReference type="STRING" id="1423811.FC72_GL000792"/>
<keyword evidence="3" id="KW-1133">Transmembrane helix</keyword>
<dbReference type="GO" id="GO:0003700">
    <property type="term" value="F:DNA-binding transcription factor activity"/>
    <property type="evidence" value="ECO:0007669"/>
    <property type="project" value="InterPro"/>
</dbReference>
<proteinExistence type="predicted"/>
<gene>
    <name evidence="5" type="ORF">FC72_GL000792</name>
</gene>
<evidence type="ECO:0000256" key="3">
    <source>
        <dbReference type="SAM" id="Phobius"/>
    </source>
</evidence>
<feature type="transmembrane region" description="Helical" evidence="3">
    <location>
        <begin position="141"/>
        <end position="160"/>
    </location>
</feature>
<dbReference type="SMART" id="SM00422">
    <property type="entry name" value="HTH_MERR"/>
    <property type="match status" value="1"/>
</dbReference>
<keyword evidence="6" id="KW-1185">Reference proteome</keyword>
<dbReference type="OrthoDB" id="1894615at2"/>
<evidence type="ECO:0000259" key="4">
    <source>
        <dbReference type="PROSITE" id="PS50937"/>
    </source>
</evidence>
<dbReference type="GO" id="GO:0003677">
    <property type="term" value="F:DNA binding"/>
    <property type="evidence" value="ECO:0007669"/>
    <property type="project" value="UniProtKB-KW"/>
</dbReference>
<dbReference type="Proteomes" id="UP000050929">
    <property type="component" value="Unassembled WGS sequence"/>
</dbReference>
<evidence type="ECO:0000256" key="1">
    <source>
        <dbReference type="ARBA" id="ARBA00023125"/>
    </source>
</evidence>
<dbReference type="CDD" id="cd01106">
    <property type="entry name" value="HTH_TipAL-Mta"/>
    <property type="match status" value="1"/>
</dbReference>
<evidence type="ECO:0000313" key="6">
    <source>
        <dbReference type="Proteomes" id="UP000050929"/>
    </source>
</evidence>
<dbReference type="EMBL" id="AZDG01000018">
    <property type="protein sequence ID" value="KRK64017.1"/>
    <property type="molecule type" value="Genomic_DNA"/>
</dbReference>
<dbReference type="PANTHER" id="PTHR30204">
    <property type="entry name" value="REDOX-CYCLING DRUG-SENSING TRANSCRIPTIONAL ACTIVATOR SOXR"/>
    <property type="match status" value="1"/>
</dbReference>
<feature type="transmembrane region" description="Helical" evidence="3">
    <location>
        <begin position="166"/>
        <end position="187"/>
    </location>
</feature>
<keyword evidence="3" id="KW-0472">Membrane</keyword>
<feature type="domain" description="HTH merR-type" evidence="4">
    <location>
        <begin position="1"/>
        <end position="71"/>
    </location>
</feature>
<dbReference type="PATRIC" id="fig|1423811.3.peg.803"/>
<name>A0A0R1J6F7_9LACO</name>
<keyword evidence="2" id="KW-0175">Coiled coil</keyword>
<keyword evidence="3" id="KW-0812">Transmembrane</keyword>
<organism evidence="5 6">
    <name type="scientific">Companilactobacillus tucceti DSM 20183</name>
    <dbReference type="NCBI Taxonomy" id="1423811"/>
    <lineage>
        <taxon>Bacteria</taxon>
        <taxon>Bacillati</taxon>
        <taxon>Bacillota</taxon>
        <taxon>Bacilli</taxon>
        <taxon>Lactobacillales</taxon>
        <taxon>Lactobacillaceae</taxon>
        <taxon>Companilactobacillus</taxon>
    </lineage>
</organism>
<reference evidence="5 6" key="1">
    <citation type="journal article" date="2015" name="Genome Announc.">
        <title>Expanding the biotechnology potential of lactobacilli through comparative genomics of 213 strains and associated genera.</title>
        <authorList>
            <person name="Sun Z."/>
            <person name="Harris H.M."/>
            <person name="McCann A."/>
            <person name="Guo C."/>
            <person name="Argimon S."/>
            <person name="Zhang W."/>
            <person name="Yang X."/>
            <person name="Jeffery I.B."/>
            <person name="Cooney J.C."/>
            <person name="Kagawa T.F."/>
            <person name="Liu W."/>
            <person name="Song Y."/>
            <person name="Salvetti E."/>
            <person name="Wrobel A."/>
            <person name="Rasinkangas P."/>
            <person name="Parkhill J."/>
            <person name="Rea M.C."/>
            <person name="O'Sullivan O."/>
            <person name="Ritari J."/>
            <person name="Douillard F.P."/>
            <person name="Paul Ross R."/>
            <person name="Yang R."/>
            <person name="Briner A.E."/>
            <person name="Felis G.E."/>
            <person name="de Vos W.M."/>
            <person name="Barrangou R."/>
            <person name="Klaenhammer T.R."/>
            <person name="Caufield P.W."/>
            <person name="Cui Y."/>
            <person name="Zhang H."/>
            <person name="O'Toole P.W."/>
        </authorList>
    </citation>
    <scope>NUCLEOTIDE SEQUENCE [LARGE SCALE GENOMIC DNA]</scope>
    <source>
        <strain evidence="5 6">DSM 20183</strain>
    </source>
</reference>
<comment type="caution">
    <text evidence="5">The sequence shown here is derived from an EMBL/GenBank/DDBJ whole genome shotgun (WGS) entry which is preliminary data.</text>
</comment>
<sequence length="244" mass="27875">MSYTTGEIAKAGKVSVKTIQFYDKKNLLNPSSRTENGRRLYNDQDLKKLKLILLLKSMGLTLDSIRQILVKSNSSKILTLLLDEQEKKLKNELNEAHLQIKIIEKMKKSLPSLDNFSIKSIDDIDYIMENKKSLRKLHIKILGFGLILDVIEIGTLIVSLLTGNWIWFGLGMVLVVIAAVILTKVYYQNTNYICPNCNTEFKPSFKQSFFAKHNLKTRKLTCPNCGKKDFCVEVYDKNKAGSYN</sequence>
<dbReference type="Pfam" id="PF13411">
    <property type="entry name" value="MerR_1"/>
    <property type="match status" value="1"/>
</dbReference>
<dbReference type="Gene3D" id="1.10.1660.10">
    <property type="match status" value="1"/>
</dbReference>